<dbReference type="CDD" id="cd00198">
    <property type="entry name" value="vWFA"/>
    <property type="match status" value="1"/>
</dbReference>
<evidence type="ECO:0000256" key="1">
    <source>
        <dbReference type="SAM" id="Coils"/>
    </source>
</evidence>
<dbReference type="Gene3D" id="3.40.50.410">
    <property type="entry name" value="von Willebrand factor, type A domain"/>
    <property type="match status" value="1"/>
</dbReference>
<name>A0A5B9PCE4_9BACT</name>
<keyword evidence="3" id="KW-1185">Reference proteome</keyword>
<accession>A0A5B9PCE4</accession>
<gene>
    <name evidence="2" type="ORF">MFFC18_26130</name>
</gene>
<dbReference type="KEGG" id="mff:MFFC18_26130"/>
<dbReference type="EMBL" id="CP042912">
    <property type="protein sequence ID" value="QEG22730.1"/>
    <property type="molecule type" value="Genomic_DNA"/>
</dbReference>
<sequence>MKPSDKPKRRGGILHTYTKYDPVNIPGPRAPESDVVTPMMNQMLSWGSQRPLTEEEMARAIKIDPSQLSQFGPSLDFMKATLEDQKRKLLERYETDSVRKKASKAFRKTAKSGPQLKDSLKSAYDEAVTRQQLHELENLWYRVNNDADETAQHLMSVIARLQDKYQVDELHANYDFTGRESLTIPEAIELKQMLDKIEELLDQIEDAKQNGQIAILDVEEMGQFLDEDQQHSLQEMQRQIQDYIDRVAEEQGFQKNGGKYELTPKAYRTFQNKLLSRIFSHLKESNSGRHFDAAVNGEGAVEMQSTKPYEFGDSIANMDVPQTFINAMIRDSTQRPIRLKADDIEIHRTRNNPKAATVIIMDMSGSMRYDSQYVNVKRMALAMDGLIRSEYPGDYLNFIEMYTFGKVRTQREIIDLMPKPVTIHHPVVQLKVDMSRDDVSEHMIHPHFTNIQHSLRLARQLLANVNTPNKQVMLITDGLPTAHFEDSELFMLYPPHQKTEEATMREGMMCANEGITINTFLVPSWSQSEEDIRFAYRLSESTTGRVFFTSGGDLDRFVVWDYINKKREIL</sequence>
<protein>
    <submittedName>
        <fullName evidence="2">Uncharacterized protein</fullName>
    </submittedName>
</protein>
<dbReference type="SUPFAM" id="SSF53300">
    <property type="entry name" value="vWA-like"/>
    <property type="match status" value="1"/>
</dbReference>
<dbReference type="Proteomes" id="UP000322214">
    <property type="component" value="Chromosome"/>
</dbReference>
<feature type="coiled-coil region" evidence="1">
    <location>
        <begin position="187"/>
        <end position="214"/>
    </location>
</feature>
<evidence type="ECO:0000313" key="2">
    <source>
        <dbReference type="EMBL" id="QEG22730.1"/>
    </source>
</evidence>
<organism evidence="2 3">
    <name type="scientific">Mariniblastus fucicola</name>
    <dbReference type="NCBI Taxonomy" id="980251"/>
    <lineage>
        <taxon>Bacteria</taxon>
        <taxon>Pseudomonadati</taxon>
        <taxon>Planctomycetota</taxon>
        <taxon>Planctomycetia</taxon>
        <taxon>Pirellulales</taxon>
        <taxon>Pirellulaceae</taxon>
        <taxon>Mariniblastus</taxon>
    </lineage>
</organism>
<keyword evidence="1" id="KW-0175">Coiled coil</keyword>
<proteinExistence type="predicted"/>
<dbReference type="InterPro" id="IPR036465">
    <property type="entry name" value="vWFA_dom_sf"/>
</dbReference>
<dbReference type="OrthoDB" id="9766126at2"/>
<reference evidence="2 3" key="1">
    <citation type="submission" date="2019-08" db="EMBL/GenBank/DDBJ databases">
        <title>Deep-cultivation of Planctomycetes and their phenomic and genomic characterization uncovers novel biology.</title>
        <authorList>
            <person name="Wiegand S."/>
            <person name="Jogler M."/>
            <person name="Boedeker C."/>
            <person name="Pinto D."/>
            <person name="Vollmers J."/>
            <person name="Rivas-Marin E."/>
            <person name="Kohn T."/>
            <person name="Peeters S.H."/>
            <person name="Heuer A."/>
            <person name="Rast P."/>
            <person name="Oberbeckmann S."/>
            <person name="Bunk B."/>
            <person name="Jeske O."/>
            <person name="Meyerdierks A."/>
            <person name="Storesund J.E."/>
            <person name="Kallscheuer N."/>
            <person name="Luecker S."/>
            <person name="Lage O.M."/>
            <person name="Pohl T."/>
            <person name="Merkel B.J."/>
            <person name="Hornburger P."/>
            <person name="Mueller R.-W."/>
            <person name="Bruemmer F."/>
            <person name="Labrenz M."/>
            <person name="Spormann A.M."/>
            <person name="Op den Camp H."/>
            <person name="Overmann J."/>
            <person name="Amann R."/>
            <person name="Jetten M.S.M."/>
            <person name="Mascher T."/>
            <person name="Medema M.H."/>
            <person name="Devos D.P."/>
            <person name="Kaster A.-K."/>
            <person name="Ovreas L."/>
            <person name="Rohde M."/>
            <person name="Galperin M.Y."/>
            <person name="Jogler C."/>
        </authorList>
    </citation>
    <scope>NUCLEOTIDE SEQUENCE [LARGE SCALE GENOMIC DNA]</scope>
    <source>
        <strain evidence="2 3">FC18</strain>
    </source>
</reference>
<dbReference type="AlphaFoldDB" id="A0A5B9PCE4"/>
<dbReference type="STRING" id="980251.GCA_001642875_02083"/>
<evidence type="ECO:0000313" key="3">
    <source>
        <dbReference type="Proteomes" id="UP000322214"/>
    </source>
</evidence>
<dbReference type="RefSeq" id="WP_075084511.1">
    <property type="nucleotide sequence ID" value="NZ_CP042912.1"/>
</dbReference>